<feature type="transmembrane region" description="Helical" evidence="6">
    <location>
        <begin position="101"/>
        <end position="120"/>
    </location>
</feature>
<organism evidence="8 9">
    <name type="scientific">Oleispira antarctica RB-8</name>
    <dbReference type="NCBI Taxonomy" id="698738"/>
    <lineage>
        <taxon>Bacteria</taxon>
        <taxon>Pseudomonadati</taxon>
        <taxon>Pseudomonadota</taxon>
        <taxon>Gammaproteobacteria</taxon>
        <taxon>Oceanospirillales</taxon>
        <taxon>Oceanospirillaceae</taxon>
        <taxon>Oleispira</taxon>
    </lineage>
</organism>
<keyword evidence="5 6" id="KW-0472">Membrane</keyword>
<evidence type="ECO:0000313" key="8">
    <source>
        <dbReference type="EMBL" id="CCK77142.1"/>
    </source>
</evidence>
<evidence type="ECO:0000256" key="3">
    <source>
        <dbReference type="ARBA" id="ARBA00022692"/>
    </source>
</evidence>
<evidence type="ECO:0000256" key="5">
    <source>
        <dbReference type="ARBA" id="ARBA00023136"/>
    </source>
</evidence>
<feature type="transmembrane region" description="Helical" evidence="6">
    <location>
        <begin position="191"/>
        <end position="211"/>
    </location>
</feature>
<dbReference type="InterPro" id="IPR020846">
    <property type="entry name" value="MFS_dom"/>
</dbReference>
<dbReference type="PANTHER" id="PTHR12778">
    <property type="entry name" value="SOLUTE CARRIER FAMILY 33 ACETYL-COA TRANSPORTER -RELATED"/>
    <property type="match status" value="1"/>
</dbReference>
<dbReference type="GO" id="GO:0016020">
    <property type="term" value="C:membrane"/>
    <property type="evidence" value="ECO:0007669"/>
    <property type="project" value="UniProtKB-SubCell"/>
</dbReference>
<dbReference type="KEGG" id="oai:OLEAN_C29660"/>
<feature type="transmembrane region" description="Helical" evidence="6">
    <location>
        <begin position="374"/>
        <end position="396"/>
    </location>
</feature>
<evidence type="ECO:0000256" key="6">
    <source>
        <dbReference type="SAM" id="Phobius"/>
    </source>
</evidence>
<evidence type="ECO:0000259" key="7">
    <source>
        <dbReference type="PROSITE" id="PS50850"/>
    </source>
</evidence>
<feature type="transmembrane region" description="Helical" evidence="6">
    <location>
        <begin position="287"/>
        <end position="304"/>
    </location>
</feature>
<protein>
    <submittedName>
        <fullName evidence="8">Muropeptide transporter</fullName>
    </submittedName>
</protein>
<dbReference type="AlphaFoldDB" id="R4YPX7"/>
<evidence type="ECO:0000256" key="2">
    <source>
        <dbReference type="ARBA" id="ARBA00022448"/>
    </source>
</evidence>
<dbReference type="PROSITE" id="PS50850">
    <property type="entry name" value="MFS"/>
    <property type="match status" value="1"/>
</dbReference>
<dbReference type="InterPro" id="IPR011701">
    <property type="entry name" value="MFS"/>
</dbReference>
<accession>R4YPX7</accession>
<feature type="transmembrane region" description="Helical" evidence="6">
    <location>
        <begin position="311"/>
        <end position="330"/>
    </location>
</feature>
<dbReference type="PATRIC" id="fig|698738.3.peg.3080"/>
<reference evidence="8 9" key="1">
    <citation type="journal article" date="2013" name="Nat. Commun.">
        <title>Genome sequence and functional genomic analysis of the oil-degrading bacterium Oleispira antarctica.</title>
        <authorList>
            <person name="Kube M."/>
            <person name="Chernikova T.N."/>
            <person name="Al-Ramahi Y."/>
            <person name="Beloqui A."/>
            <person name="Lopez-Cortez N."/>
            <person name="Guazzaroni M.E."/>
            <person name="Heipieper H.J."/>
            <person name="Klages S."/>
            <person name="Kotsyurbenko O.R."/>
            <person name="Langer I."/>
            <person name="Nechitaylo T.Y."/>
            <person name="Lunsdorf H."/>
            <person name="Fernandez M."/>
            <person name="Juarez S."/>
            <person name="Ciordia S."/>
            <person name="Singer A."/>
            <person name="Kagan O."/>
            <person name="Egorova O."/>
            <person name="Petit P.A."/>
            <person name="Stogios P."/>
            <person name="Kim Y."/>
            <person name="Tchigvintsev A."/>
            <person name="Flick R."/>
            <person name="Denaro R."/>
            <person name="Genovese M."/>
            <person name="Albar J.P."/>
            <person name="Reva O.N."/>
            <person name="Martinez-Gomariz M."/>
            <person name="Tran H."/>
            <person name="Ferrer M."/>
            <person name="Savchenko A."/>
            <person name="Yakunin A.F."/>
            <person name="Yakimov M.M."/>
            <person name="Golyshina O.V."/>
            <person name="Reinhardt R."/>
            <person name="Golyshin P.N."/>
        </authorList>
    </citation>
    <scope>NUCLEOTIDE SEQUENCE [LARGE SCALE GENOMIC DNA]</scope>
</reference>
<evidence type="ECO:0000256" key="4">
    <source>
        <dbReference type="ARBA" id="ARBA00022989"/>
    </source>
</evidence>
<proteinExistence type="predicted"/>
<dbReference type="InterPro" id="IPR004752">
    <property type="entry name" value="AmpG_permease/AT-1"/>
</dbReference>
<keyword evidence="9" id="KW-1185">Reference proteome</keyword>
<dbReference type="STRING" id="698738.OLEAN_C29660"/>
<feature type="transmembrane region" description="Helical" evidence="6">
    <location>
        <begin position="402"/>
        <end position="420"/>
    </location>
</feature>
<dbReference type="Gene3D" id="1.20.1250.20">
    <property type="entry name" value="MFS general substrate transporter like domains"/>
    <property type="match status" value="2"/>
</dbReference>
<feature type="transmembrane region" description="Helical" evidence="6">
    <location>
        <begin position="336"/>
        <end position="362"/>
    </location>
</feature>
<name>R4YPX7_OLEAN</name>
<feature type="transmembrane region" description="Helical" evidence="6">
    <location>
        <begin position="33"/>
        <end position="57"/>
    </location>
</feature>
<dbReference type="InterPro" id="IPR036259">
    <property type="entry name" value="MFS_trans_sf"/>
</dbReference>
<keyword evidence="4 6" id="KW-1133">Transmembrane helix</keyword>
<comment type="subcellular location">
    <subcellularLocation>
        <location evidence="1">Membrane</location>
        <topology evidence="1">Multi-pass membrane protein</topology>
    </subcellularLocation>
</comment>
<evidence type="ECO:0000313" key="9">
    <source>
        <dbReference type="Proteomes" id="UP000032749"/>
    </source>
</evidence>
<keyword evidence="2" id="KW-0813">Transport</keyword>
<dbReference type="OrthoDB" id="9787815at2"/>
<dbReference type="PANTHER" id="PTHR12778:SF10">
    <property type="entry name" value="MAJOR FACILITATOR SUPERFAMILY DOMAIN-CONTAINING PROTEIN 3"/>
    <property type="match status" value="1"/>
</dbReference>
<dbReference type="SUPFAM" id="SSF103473">
    <property type="entry name" value="MFS general substrate transporter"/>
    <property type="match status" value="1"/>
</dbReference>
<dbReference type="Proteomes" id="UP000032749">
    <property type="component" value="Chromosome"/>
</dbReference>
<gene>
    <name evidence="8" type="primary">ampG</name>
    <name evidence="8" type="ORF">OLEAN_C29660</name>
</gene>
<feature type="transmembrane region" description="Helical" evidence="6">
    <location>
        <begin position="244"/>
        <end position="267"/>
    </location>
</feature>
<keyword evidence="3 6" id="KW-0812">Transmembrane</keyword>
<dbReference type="GO" id="GO:0022857">
    <property type="term" value="F:transmembrane transporter activity"/>
    <property type="evidence" value="ECO:0007669"/>
    <property type="project" value="InterPro"/>
</dbReference>
<feature type="domain" description="Major facilitator superfamily (MFS) profile" evidence="7">
    <location>
        <begin position="32"/>
        <end position="427"/>
    </location>
</feature>
<sequence>MLGNSSNSETSNPDSSLSAAIPNWLAPFLQRRLLICLFTGFASGLPLFIIIQLVPAWLRSEGVGLKEIGFFALVGIPYTWKFVWSPLMDRYAPSTLGRRRSWMLITQVLMLGSIGFLGFLDPKTQLSEIAILCAITAFLSASLDISIDAFRREILPDRELGLGNSIHVTTYRIAGLIPGSLSLILADHYAWDIVFIITAAFLSFGILMVLFSEEPEVNSHRPHTLKAAIIEPFREFFGRHGVQSALWILSFMFLYKLGDSMATALSTPFYLDLGFTKTEIGLVAKHAALWPAIFGGILGGILMLRIGINKALWLFGGVQIMSILGFALLAEVGYDLWVLALVIGFEYLGVGLGTAAFVAFIARTTSPAYTATQLALFTALTALPRTFASSTTGIIVESIGWTNFYLFCTAIAIPGMLLLFKVAPWHAQTSDLKKPELAD</sequence>
<dbReference type="NCBIfam" id="TIGR00901">
    <property type="entry name" value="2A0125"/>
    <property type="match status" value="1"/>
</dbReference>
<dbReference type="Pfam" id="PF07690">
    <property type="entry name" value="MFS_1"/>
    <property type="match status" value="1"/>
</dbReference>
<dbReference type="CDD" id="cd17486">
    <property type="entry name" value="MFS_AmpG_like"/>
    <property type="match status" value="1"/>
</dbReference>
<dbReference type="EMBL" id="FO203512">
    <property type="protein sequence ID" value="CCK77142.1"/>
    <property type="molecule type" value="Genomic_DNA"/>
</dbReference>
<evidence type="ECO:0000256" key="1">
    <source>
        <dbReference type="ARBA" id="ARBA00004141"/>
    </source>
</evidence>
<dbReference type="HOGENOM" id="CLU_029352_1_2_6"/>